<feature type="compositionally biased region" description="Polar residues" evidence="1">
    <location>
        <begin position="1"/>
        <end position="18"/>
    </location>
</feature>
<evidence type="ECO:0000313" key="4">
    <source>
        <dbReference type="Proteomes" id="UP001163105"/>
    </source>
</evidence>
<evidence type="ECO:0000256" key="1">
    <source>
        <dbReference type="SAM" id="MobiDB-lite"/>
    </source>
</evidence>
<evidence type="ECO:0000313" key="3">
    <source>
        <dbReference type="EMBL" id="KAJ6437450.1"/>
    </source>
</evidence>
<accession>A0AB34FEZ4</accession>
<proteinExistence type="predicted"/>
<sequence>MSRSLGSLLTTRQESQGRPATASPAFKDPASPTLDEVLRRYKRAPCSGKQCPHPANVWFISVPRRPSAQSQRGGGQLISSNNKSNTRVLAELLTGLTPDTAEGRRILREYMYRSNDDAELLRLESEASLFPQFRRLPAELQERVWKAAAVPRRRWAAWTCTYPNVRSARNIPPPVPQVASACCAARHVVLRQGRRVALRRGADETEWSHREEPGPLSTRHEREPQDFPVGFLMKGDVLFFDRDPTLGFSMGSDRQPMQMKGDDAAEIWTATKALDIIRDSRALGVRWQDPCSHLRGPNHPDDRYGQQQIASWSFLKACAALETLFVDFRSLPVTLQLPVRRADITTPAQDRRPWCVVEFAQLYDDERLAQLTRLETNPQRSAVPRYRCDAGRVRRDGGLHARHAHPGRCLNCERVQWECYHKHVVERFWLQLWADELCEADRAAVFPSPTTYDVGHPWVKEKMRLAPDFTPVVMFRFELQLDPEPTA</sequence>
<dbReference type="Pfam" id="PF20150">
    <property type="entry name" value="2EXR"/>
    <property type="match status" value="1"/>
</dbReference>
<dbReference type="Proteomes" id="UP001163105">
    <property type="component" value="Unassembled WGS sequence"/>
</dbReference>
<feature type="region of interest" description="Disordered" evidence="1">
    <location>
        <begin position="1"/>
        <end position="33"/>
    </location>
</feature>
<dbReference type="AlphaFoldDB" id="A0AB34FEZ4"/>
<feature type="domain" description="2EXR" evidence="2">
    <location>
        <begin position="130"/>
        <end position="192"/>
    </location>
</feature>
<feature type="region of interest" description="Disordered" evidence="1">
    <location>
        <begin position="201"/>
        <end position="223"/>
    </location>
</feature>
<comment type="caution">
    <text evidence="3">The sequence shown here is derived from an EMBL/GenBank/DDBJ whole genome shotgun (WGS) entry which is preliminary data.</text>
</comment>
<protein>
    <recommendedName>
        <fullName evidence="2">2EXR domain-containing protein</fullName>
    </recommendedName>
</protein>
<organism evidence="3 4">
    <name type="scientific">Purpureocillium lavendulum</name>
    <dbReference type="NCBI Taxonomy" id="1247861"/>
    <lineage>
        <taxon>Eukaryota</taxon>
        <taxon>Fungi</taxon>
        <taxon>Dikarya</taxon>
        <taxon>Ascomycota</taxon>
        <taxon>Pezizomycotina</taxon>
        <taxon>Sordariomycetes</taxon>
        <taxon>Hypocreomycetidae</taxon>
        <taxon>Hypocreales</taxon>
        <taxon>Ophiocordycipitaceae</taxon>
        <taxon>Purpureocillium</taxon>
    </lineage>
</organism>
<reference evidence="3" key="1">
    <citation type="submission" date="2023-01" db="EMBL/GenBank/DDBJ databases">
        <title>The growth and conidiation of Purpureocillium lavendulum are regulated by nitrogen source and histone H3K14 acetylation.</title>
        <authorList>
            <person name="Tang P."/>
            <person name="Han J."/>
            <person name="Zhang C."/>
            <person name="Tang P."/>
            <person name="Qi F."/>
            <person name="Zhang K."/>
            <person name="Liang L."/>
        </authorList>
    </citation>
    <scope>NUCLEOTIDE SEQUENCE</scope>
    <source>
        <strain evidence="3">YMF1.00683</strain>
    </source>
</reference>
<keyword evidence="4" id="KW-1185">Reference proteome</keyword>
<name>A0AB34FEZ4_9HYPO</name>
<evidence type="ECO:0000259" key="2">
    <source>
        <dbReference type="Pfam" id="PF20150"/>
    </source>
</evidence>
<dbReference type="InterPro" id="IPR045518">
    <property type="entry name" value="2EXR"/>
</dbReference>
<gene>
    <name evidence="3" type="ORF">O9K51_10007</name>
</gene>
<dbReference type="EMBL" id="JAQHRD010000012">
    <property type="protein sequence ID" value="KAJ6437450.1"/>
    <property type="molecule type" value="Genomic_DNA"/>
</dbReference>